<dbReference type="PANTHER" id="PTHR10426">
    <property type="entry name" value="STRICTOSIDINE SYNTHASE-RELATED"/>
    <property type="match status" value="1"/>
</dbReference>
<dbReference type="GO" id="GO:0016787">
    <property type="term" value="F:hydrolase activity"/>
    <property type="evidence" value="ECO:0007669"/>
    <property type="project" value="TreeGrafter"/>
</dbReference>
<dbReference type="InterPro" id="IPR011042">
    <property type="entry name" value="6-blade_b-propeller_TolB-like"/>
</dbReference>
<protein>
    <submittedName>
        <fullName evidence="1">Strictosidine synthase domain-containing protein</fullName>
    </submittedName>
</protein>
<dbReference type="Gene3D" id="2.120.10.30">
    <property type="entry name" value="TolB, C-terminal domain"/>
    <property type="match status" value="1"/>
</dbReference>
<gene>
    <name evidence="1" type="ORF">cyc_03263</name>
</gene>
<evidence type="ECO:0000313" key="2">
    <source>
        <dbReference type="Proteomes" id="UP000095192"/>
    </source>
</evidence>
<dbReference type="InParanoid" id="A0A1D3D3K2"/>
<dbReference type="Proteomes" id="UP000095192">
    <property type="component" value="Unassembled WGS sequence"/>
</dbReference>
<evidence type="ECO:0000313" key="1">
    <source>
        <dbReference type="EMBL" id="OEH78040.1"/>
    </source>
</evidence>
<dbReference type="VEuPathDB" id="ToxoDB:cyc_03263"/>
<dbReference type="EMBL" id="JROU02000877">
    <property type="protein sequence ID" value="OEH78040.1"/>
    <property type="molecule type" value="Genomic_DNA"/>
</dbReference>
<dbReference type="AlphaFoldDB" id="A0A1D3D3K2"/>
<dbReference type="SUPFAM" id="SSF63829">
    <property type="entry name" value="Calcium-dependent phosphotriesterase"/>
    <property type="match status" value="1"/>
</dbReference>
<keyword evidence="2" id="KW-1185">Reference proteome</keyword>
<reference evidence="1 2" key="1">
    <citation type="journal article" date="2016" name="BMC Genomics">
        <title>Comparative genomics reveals Cyclospora cayetanensis possesses coccidia-like metabolism and invasion components but unique surface antigens.</title>
        <authorList>
            <person name="Liu S."/>
            <person name="Wang L."/>
            <person name="Zheng H."/>
            <person name="Xu Z."/>
            <person name="Roellig D.M."/>
            <person name="Li N."/>
            <person name="Frace M.A."/>
            <person name="Tang K."/>
            <person name="Arrowood M.J."/>
            <person name="Moss D.M."/>
            <person name="Zhang L."/>
            <person name="Feng Y."/>
            <person name="Xiao L."/>
        </authorList>
    </citation>
    <scope>NUCLEOTIDE SEQUENCE [LARGE SCALE GENOMIC DNA]</scope>
    <source>
        <strain evidence="1 2">CHN_HEN01</strain>
    </source>
</reference>
<dbReference type="PANTHER" id="PTHR10426:SF88">
    <property type="entry name" value="ADIPOCYTE PLASMA MEMBRANE-ASSOCIATED PROTEIN HEMOMUCIN-RELATED"/>
    <property type="match status" value="1"/>
</dbReference>
<sequence>MGFIASSALAVGAAAAVVFAIIIAFHDLALERLRRFCIPTAKEAEWAAAYVEVADEDVDVLSYGEEELGGAESFLEEPEGFLLTSLWDGRIVRLLTDRKMQHVASTGSHHGVSCSRDRQKRVETRCSRPLGLQFASTPRKEDKTFSLVVCDGWRGLLQVSVPSSQQIEAGVPPTPSSHARQLLQGANSQSVFIPNAITEQVDGRFFVTDSSEHSDASRFGLIPFEGANSGTGRLLSVDLQMDTAEVVGDAIPFANGAVLSYDRSGVLVAALNPREIRFYPLKPANSQDWKLVKTLPVPPDNLTRVPVNGQRLYAAVSFGAAFLPPFFVNSDADGLWQQLRAAAWTALSRATRPYKPFPLFGGLLFPVMRLLPASFFDFLIKFGARKSKRGGQVLLFDERGKLHKWLSLPPKCRYSSEAILHKWPGATEPVMLIGAFRPEQPLCQIKISKYLSM</sequence>
<organism evidence="1 2">
    <name type="scientific">Cyclospora cayetanensis</name>
    <dbReference type="NCBI Taxonomy" id="88456"/>
    <lineage>
        <taxon>Eukaryota</taxon>
        <taxon>Sar</taxon>
        <taxon>Alveolata</taxon>
        <taxon>Apicomplexa</taxon>
        <taxon>Conoidasida</taxon>
        <taxon>Coccidia</taxon>
        <taxon>Eucoccidiorida</taxon>
        <taxon>Eimeriorina</taxon>
        <taxon>Eimeriidae</taxon>
        <taxon>Cyclospora</taxon>
    </lineage>
</organism>
<comment type="caution">
    <text evidence="1">The sequence shown here is derived from an EMBL/GenBank/DDBJ whole genome shotgun (WGS) entry which is preliminary data.</text>
</comment>
<accession>A0A1D3D3K2</accession>
<proteinExistence type="predicted"/>
<name>A0A1D3D3K2_9EIME</name>